<feature type="compositionally biased region" description="Polar residues" evidence="1">
    <location>
        <begin position="161"/>
        <end position="171"/>
    </location>
</feature>
<organism evidence="4 5">
    <name type="scientific">Lolium multiflorum</name>
    <name type="common">Italian ryegrass</name>
    <name type="synonym">Lolium perenne subsp. multiflorum</name>
    <dbReference type="NCBI Taxonomy" id="4521"/>
    <lineage>
        <taxon>Eukaryota</taxon>
        <taxon>Viridiplantae</taxon>
        <taxon>Streptophyta</taxon>
        <taxon>Embryophyta</taxon>
        <taxon>Tracheophyta</taxon>
        <taxon>Spermatophyta</taxon>
        <taxon>Magnoliopsida</taxon>
        <taxon>Liliopsida</taxon>
        <taxon>Poales</taxon>
        <taxon>Poaceae</taxon>
        <taxon>BOP clade</taxon>
        <taxon>Pooideae</taxon>
        <taxon>Poodae</taxon>
        <taxon>Poeae</taxon>
        <taxon>Poeae Chloroplast Group 2 (Poeae type)</taxon>
        <taxon>Loliodinae</taxon>
        <taxon>Loliinae</taxon>
        <taxon>Lolium</taxon>
    </lineage>
</organism>
<feature type="region of interest" description="Disordered" evidence="1">
    <location>
        <begin position="159"/>
        <end position="178"/>
    </location>
</feature>
<name>A0AAD8QZX5_LOLMU</name>
<reference evidence="4" key="1">
    <citation type="submission" date="2023-07" db="EMBL/GenBank/DDBJ databases">
        <title>A chromosome-level genome assembly of Lolium multiflorum.</title>
        <authorList>
            <person name="Chen Y."/>
            <person name="Copetti D."/>
            <person name="Kolliker R."/>
            <person name="Studer B."/>
        </authorList>
    </citation>
    <scope>NUCLEOTIDE SEQUENCE</scope>
    <source>
        <strain evidence="4">02402/16</strain>
        <tissue evidence="4">Leaf</tissue>
    </source>
</reference>
<dbReference type="Gene3D" id="3.80.10.10">
    <property type="entry name" value="Ribonuclease Inhibitor"/>
    <property type="match status" value="1"/>
</dbReference>
<evidence type="ECO:0000313" key="4">
    <source>
        <dbReference type="EMBL" id="KAK1612165.1"/>
    </source>
</evidence>
<dbReference type="InterPro" id="IPR041101">
    <property type="entry name" value="Transp_inhibit"/>
</dbReference>
<feature type="domain" description="Transport inhibitor response 1" evidence="2">
    <location>
        <begin position="1"/>
        <end position="32"/>
    </location>
</feature>
<comment type="caution">
    <text evidence="4">The sequence shown here is derived from an EMBL/GenBank/DDBJ whole genome shotgun (WGS) entry which is preliminary data.</text>
</comment>
<dbReference type="AlphaFoldDB" id="A0AAD8QZX5"/>
<evidence type="ECO:0000256" key="1">
    <source>
        <dbReference type="SAM" id="MobiDB-lite"/>
    </source>
</evidence>
<dbReference type="InterPro" id="IPR032675">
    <property type="entry name" value="LRR_dom_sf"/>
</dbReference>
<sequence length="178" mass="18593">MYGLIPEDWGAYAAPWVAALAAPLDCLKALKLRRMTVTDANVAALVRARGHMLQELRLDKCSGFSTDALRLGAAFSQGGGGGDAAFSQGGGSLSLLHSQSQISQASLDENLLSPRHPSPARDQSGGWSDMGSSSVHGRYPCVCVAGLAKSIGYPTEDKETPSFQGVGTMLNTEGDADH</sequence>
<dbReference type="Pfam" id="PF18791">
    <property type="entry name" value="Transp_inhibit"/>
    <property type="match status" value="1"/>
</dbReference>
<dbReference type="EMBL" id="JAUUTY010000007">
    <property type="protein sequence ID" value="KAK1612165.1"/>
    <property type="molecule type" value="Genomic_DNA"/>
</dbReference>
<feature type="region of interest" description="Disordered" evidence="1">
    <location>
        <begin position="110"/>
        <end position="131"/>
    </location>
</feature>
<dbReference type="Proteomes" id="UP001231189">
    <property type="component" value="Unassembled WGS sequence"/>
</dbReference>
<accession>A0AAD8QZX5</accession>
<proteinExistence type="predicted"/>
<dbReference type="EMBL" id="JAUUTY010000007">
    <property type="protein sequence ID" value="KAK1612163.1"/>
    <property type="molecule type" value="Genomic_DNA"/>
</dbReference>
<evidence type="ECO:0000313" key="3">
    <source>
        <dbReference type="EMBL" id="KAK1612163.1"/>
    </source>
</evidence>
<keyword evidence="5" id="KW-1185">Reference proteome</keyword>
<protein>
    <recommendedName>
        <fullName evidence="2">Transport inhibitor response 1 domain-containing protein</fullName>
    </recommendedName>
</protein>
<evidence type="ECO:0000313" key="5">
    <source>
        <dbReference type="Proteomes" id="UP001231189"/>
    </source>
</evidence>
<evidence type="ECO:0000259" key="2">
    <source>
        <dbReference type="Pfam" id="PF18791"/>
    </source>
</evidence>
<gene>
    <name evidence="3" type="ORF">QYE76_035836</name>
    <name evidence="4" type="ORF">QYE76_035838</name>
</gene>